<evidence type="ECO:0000256" key="1">
    <source>
        <dbReference type="ARBA" id="ARBA00000971"/>
    </source>
</evidence>
<keyword evidence="3 5" id="KW-0697">Rotamase</keyword>
<dbReference type="STRING" id="1798492.A3C89_01795"/>
<dbReference type="GO" id="GO:0003755">
    <property type="term" value="F:peptidyl-prolyl cis-trans isomerase activity"/>
    <property type="evidence" value="ECO:0007669"/>
    <property type="project" value="UniProtKB-UniRule"/>
</dbReference>
<evidence type="ECO:0000256" key="2">
    <source>
        <dbReference type="ARBA" id="ARBA00006577"/>
    </source>
</evidence>
<dbReference type="InterPro" id="IPR001179">
    <property type="entry name" value="PPIase_FKBP_dom"/>
</dbReference>
<comment type="caution">
    <text evidence="8">The sequence shown here is derived from an EMBL/GenBank/DDBJ whole genome shotgun (WGS) entry which is preliminary data.</text>
</comment>
<name>A0A1F6DDR4_9BACT</name>
<feature type="domain" description="PPIase FKBP-type" evidence="7">
    <location>
        <begin position="28"/>
        <end position="116"/>
    </location>
</feature>
<protein>
    <recommendedName>
        <fullName evidence="6">Peptidyl-prolyl cis-trans isomerase</fullName>
        <ecNumber evidence="6">5.2.1.8</ecNumber>
    </recommendedName>
</protein>
<evidence type="ECO:0000256" key="4">
    <source>
        <dbReference type="ARBA" id="ARBA00023235"/>
    </source>
</evidence>
<dbReference type="PROSITE" id="PS50059">
    <property type="entry name" value="FKBP_PPIASE"/>
    <property type="match status" value="1"/>
</dbReference>
<evidence type="ECO:0000313" key="8">
    <source>
        <dbReference type="EMBL" id="OGG59182.1"/>
    </source>
</evidence>
<evidence type="ECO:0000256" key="6">
    <source>
        <dbReference type="RuleBase" id="RU003915"/>
    </source>
</evidence>
<gene>
    <name evidence="8" type="ORF">A3C89_01795</name>
</gene>
<keyword evidence="4 5" id="KW-0413">Isomerase</keyword>
<evidence type="ECO:0000256" key="5">
    <source>
        <dbReference type="PROSITE-ProRule" id="PRU00277"/>
    </source>
</evidence>
<accession>A0A1F6DDR4</accession>
<dbReference type="EMBL" id="MFLF01000020">
    <property type="protein sequence ID" value="OGG59182.1"/>
    <property type="molecule type" value="Genomic_DNA"/>
</dbReference>
<proteinExistence type="inferred from homology"/>
<dbReference type="Gene3D" id="3.10.50.40">
    <property type="match status" value="1"/>
</dbReference>
<evidence type="ECO:0000256" key="3">
    <source>
        <dbReference type="ARBA" id="ARBA00023110"/>
    </source>
</evidence>
<comment type="similarity">
    <text evidence="2 6">Belongs to the FKBP-type PPIase family.</text>
</comment>
<dbReference type="PANTHER" id="PTHR43811:SF19">
    <property type="entry name" value="39 KDA FK506-BINDING NUCLEAR PROTEIN"/>
    <property type="match status" value="1"/>
</dbReference>
<sequence>MFERDTLQEEGFHIRDVRYGKGKEAVSRADVAIHYKLETVSGTPVRDTRAAGDEPYTFVIGSGNTIKGMSIGVLGMREGGTRTLVIPPQYAYGEEVVPGIPQGEALVFTVSLVSVK</sequence>
<organism evidence="8 9">
    <name type="scientific">Candidatus Kaiserbacteria bacterium RIFCSPHIGHO2_02_FULL_50_50</name>
    <dbReference type="NCBI Taxonomy" id="1798492"/>
    <lineage>
        <taxon>Bacteria</taxon>
        <taxon>Candidatus Kaiseribacteriota</taxon>
    </lineage>
</organism>
<dbReference type="Pfam" id="PF00254">
    <property type="entry name" value="FKBP_C"/>
    <property type="match status" value="1"/>
</dbReference>
<dbReference type="PANTHER" id="PTHR43811">
    <property type="entry name" value="FKBP-TYPE PEPTIDYL-PROLYL CIS-TRANS ISOMERASE FKPA"/>
    <property type="match status" value="1"/>
</dbReference>
<evidence type="ECO:0000259" key="7">
    <source>
        <dbReference type="PROSITE" id="PS50059"/>
    </source>
</evidence>
<dbReference type="InterPro" id="IPR046357">
    <property type="entry name" value="PPIase_dom_sf"/>
</dbReference>
<dbReference type="AlphaFoldDB" id="A0A1F6DDR4"/>
<dbReference type="SUPFAM" id="SSF54534">
    <property type="entry name" value="FKBP-like"/>
    <property type="match status" value="1"/>
</dbReference>
<reference evidence="8 9" key="1">
    <citation type="journal article" date="2016" name="Nat. Commun.">
        <title>Thousands of microbial genomes shed light on interconnected biogeochemical processes in an aquifer system.</title>
        <authorList>
            <person name="Anantharaman K."/>
            <person name="Brown C.T."/>
            <person name="Hug L.A."/>
            <person name="Sharon I."/>
            <person name="Castelle C.J."/>
            <person name="Probst A.J."/>
            <person name="Thomas B.C."/>
            <person name="Singh A."/>
            <person name="Wilkins M.J."/>
            <person name="Karaoz U."/>
            <person name="Brodie E.L."/>
            <person name="Williams K.H."/>
            <person name="Hubbard S.S."/>
            <person name="Banfield J.F."/>
        </authorList>
    </citation>
    <scope>NUCLEOTIDE SEQUENCE [LARGE SCALE GENOMIC DNA]</scope>
</reference>
<dbReference type="EC" id="5.2.1.8" evidence="6"/>
<comment type="catalytic activity">
    <reaction evidence="1 5 6">
        <text>[protein]-peptidylproline (omega=180) = [protein]-peptidylproline (omega=0)</text>
        <dbReference type="Rhea" id="RHEA:16237"/>
        <dbReference type="Rhea" id="RHEA-COMP:10747"/>
        <dbReference type="Rhea" id="RHEA-COMP:10748"/>
        <dbReference type="ChEBI" id="CHEBI:83833"/>
        <dbReference type="ChEBI" id="CHEBI:83834"/>
        <dbReference type="EC" id="5.2.1.8"/>
    </reaction>
</comment>
<dbReference type="Proteomes" id="UP000178794">
    <property type="component" value="Unassembled WGS sequence"/>
</dbReference>
<evidence type="ECO:0000313" key="9">
    <source>
        <dbReference type="Proteomes" id="UP000178794"/>
    </source>
</evidence>